<organism evidence="3 4">
    <name type="scientific">Sporolactobacillus mangiferae</name>
    <dbReference type="NCBI Taxonomy" id="2940498"/>
    <lineage>
        <taxon>Bacteria</taxon>
        <taxon>Bacillati</taxon>
        <taxon>Bacillota</taxon>
        <taxon>Bacilli</taxon>
        <taxon>Bacillales</taxon>
        <taxon>Sporolactobacillaceae</taxon>
        <taxon>Sporolactobacillus</taxon>
    </lineage>
</organism>
<evidence type="ECO:0000313" key="4">
    <source>
        <dbReference type="Proteomes" id="UP001203004"/>
    </source>
</evidence>
<comment type="caution">
    <text evidence="3">The sequence shown here is derived from an EMBL/GenBank/DDBJ whole genome shotgun (WGS) entry which is preliminary data.</text>
</comment>
<feature type="transmembrane region" description="Helical" evidence="2">
    <location>
        <begin position="83"/>
        <end position="106"/>
    </location>
</feature>
<evidence type="ECO:0000256" key="2">
    <source>
        <dbReference type="SAM" id="Phobius"/>
    </source>
</evidence>
<evidence type="ECO:0000313" key="3">
    <source>
        <dbReference type="EMBL" id="MCL1631984.1"/>
    </source>
</evidence>
<protein>
    <submittedName>
        <fullName evidence="3">Uncharacterized protein</fullName>
    </submittedName>
</protein>
<feature type="region of interest" description="Disordered" evidence="1">
    <location>
        <begin position="1"/>
        <end position="33"/>
    </location>
</feature>
<keyword evidence="2" id="KW-0472">Membrane</keyword>
<dbReference type="EMBL" id="JAMAST010000008">
    <property type="protein sequence ID" value="MCL1631984.1"/>
    <property type="molecule type" value="Genomic_DNA"/>
</dbReference>
<keyword evidence="2" id="KW-0812">Transmembrane</keyword>
<dbReference type="Proteomes" id="UP001203004">
    <property type="component" value="Unassembled WGS sequence"/>
</dbReference>
<reference evidence="3 4" key="1">
    <citation type="submission" date="2022-05" db="EMBL/GenBank/DDBJ databases">
        <title>Sporolactobacillus sp nov CPB3-1, isolated from tree bark (Mangifera indica L.).</title>
        <authorList>
            <person name="Phuengjayaem S."/>
            <person name="Tanasupawat S."/>
        </authorList>
    </citation>
    <scope>NUCLEOTIDE SEQUENCE [LARGE SCALE GENOMIC DNA]</scope>
    <source>
        <strain evidence="3 4">CPB3-1</strain>
    </source>
</reference>
<sequence>MNGSQKPKVKMTGDKRPQRYSHQDLKDKPHSIEDDSVHGIQAHRYFFRRTLSPAQKNPANRFCPCLNSFDIIYKKESFCISTLSALVPIYFLIFIAVPVFVIWYMFQFLNIHKEQNELLKDIAKKLDKHDQ</sequence>
<evidence type="ECO:0000256" key="1">
    <source>
        <dbReference type="SAM" id="MobiDB-lite"/>
    </source>
</evidence>
<proteinExistence type="predicted"/>
<dbReference type="RefSeq" id="WP_249101049.1">
    <property type="nucleotide sequence ID" value="NZ_JAMAST010000008.1"/>
</dbReference>
<keyword evidence="4" id="KW-1185">Reference proteome</keyword>
<gene>
    <name evidence="3" type="ORF">M3N64_08485</name>
</gene>
<keyword evidence="2" id="KW-1133">Transmembrane helix</keyword>
<feature type="compositionally biased region" description="Basic and acidic residues" evidence="1">
    <location>
        <begin position="11"/>
        <end position="33"/>
    </location>
</feature>
<accession>A0ABT0MCI7</accession>
<name>A0ABT0MCI7_9BACL</name>